<dbReference type="Gene3D" id="3.40.50.1820">
    <property type="entry name" value="alpha/beta hydrolase"/>
    <property type="match status" value="1"/>
</dbReference>
<keyword evidence="1" id="KW-0442">Lipid degradation</keyword>
<comment type="caution">
    <text evidence="4">The sequence shown here is derived from an EMBL/GenBank/DDBJ whole genome shotgun (WGS) entry which is preliminary data.</text>
</comment>
<proteinExistence type="predicted"/>
<accession>A0ABD2MG66</accession>
<dbReference type="AlphaFoldDB" id="A0ABD2MG66"/>
<sequence>MDFGYKLTEHEVISETGHILVLHKIKARRKNNRNSTYTPAVLIQHGLLGASDNWIFRGPEKDLPYLLSDAGYDVWLGNMRGNVYSRGHIKLNPDSSSTYWSFGLHEIGYYDLPAIIDYILDKSGQESLFYMGHSIGSTIAMILCSLRPEYNKKILLHLALAPIAYVTHTPKTMHKFVFALFPVIHFTSANSAVEKHPRGFSQKKIFFEAD</sequence>
<evidence type="ECO:0000313" key="4">
    <source>
        <dbReference type="EMBL" id="KAL3265319.1"/>
    </source>
</evidence>
<gene>
    <name evidence="4" type="ORF">HHI36_009527</name>
</gene>
<dbReference type="SUPFAM" id="SSF53474">
    <property type="entry name" value="alpha/beta-Hydrolases"/>
    <property type="match status" value="1"/>
</dbReference>
<evidence type="ECO:0000259" key="3">
    <source>
        <dbReference type="Pfam" id="PF00561"/>
    </source>
</evidence>
<dbReference type="EMBL" id="JABFTP020000001">
    <property type="protein sequence ID" value="KAL3265319.1"/>
    <property type="molecule type" value="Genomic_DNA"/>
</dbReference>
<dbReference type="InterPro" id="IPR000073">
    <property type="entry name" value="AB_hydrolase_1"/>
</dbReference>
<organism evidence="4 5">
    <name type="scientific">Cryptolaemus montrouzieri</name>
    <dbReference type="NCBI Taxonomy" id="559131"/>
    <lineage>
        <taxon>Eukaryota</taxon>
        <taxon>Metazoa</taxon>
        <taxon>Ecdysozoa</taxon>
        <taxon>Arthropoda</taxon>
        <taxon>Hexapoda</taxon>
        <taxon>Insecta</taxon>
        <taxon>Pterygota</taxon>
        <taxon>Neoptera</taxon>
        <taxon>Endopterygota</taxon>
        <taxon>Coleoptera</taxon>
        <taxon>Polyphaga</taxon>
        <taxon>Cucujiformia</taxon>
        <taxon>Coccinelloidea</taxon>
        <taxon>Coccinellidae</taxon>
        <taxon>Scymninae</taxon>
        <taxon>Scymnini</taxon>
        <taxon>Cryptolaemus</taxon>
    </lineage>
</organism>
<feature type="domain" description="AB hydrolase-1" evidence="3">
    <location>
        <begin position="39"/>
        <end position="170"/>
    </location>
</feature>
<keyword evidence="2" id="KW-0443">Lipid metabolism</keyword>
<dbReference type="GO" id="GO:0016042">
    <property type="term" value="P:lipid catabolic process"/>
    <property type="evidence" value="ECO:0007669"/>
    <property type="project" value="UniProtKB-KW"/>
</dbReference>
<dbReference type="Proteomes" id="UP001516400">
    <property type="component" value="Unassembled WGS sequence"/>
</dbReference>
<reference evidence="4 5" key="1">
    <citation type="journal article" date="2021" name="BMC Biol.">
        <title>Horizontally acquired antibacterial genes associated with adaptive radiation of ladybird beetles.</title>
        <authorList>
            <person name="Li H.S."/>
            <person name="Tang X.F."/>
            <person name="Huang Y.H."/>
            <person name="Xu Z.Y."/>
            <person name="Chen M.L."/>
            <person name="Du X.Y."/>
            <person name="Qiu B.Y."/>
            <person name="Chen P.T."/>
            <person name="Zhang W."/>
            <person name="Slipinski A."/>
            <person name="Escalona H.E."/>
            <person name="Waterhouse R.M."/>
            <person name="Zwick A."/>
            <person name="Pang H."/>
        </authorList>
    </citation>
    <scope>NUCLEOTIDE SEQUENCE [LARGE SCALE GENOMIC DNA]</scope>
    <source>
        <strain evidence="4">SYSU2018</strain>
    </source>
</reference>
<dbReference type="PANTHER" id="PTHR11005">
    <property type="entry name" value="LYSOSOMAL ACID LIPASE-RELATED"/>
    <property type="match status" value="1"/>
</dbReference>
<name>A0ABD2MG66_9CUCU</name>
<keyword evidence="5" id="KW-1185">Reference proteome</keyword>
<evidence type="ECO:0000256" key="2">
    <source>
        <dbReference type="ARBA" id="ARBA00023098"/>
    </source>
</evidence>
<dbReference type="InterPro" id="IPR029058">
    <property type="entry name" value="AB_hydrolase_fold"/>
</dbReference>
<evidence type="ECO:0000313" key="5">
    <source>
        <dbReference type="Proteomes" id="UP001516400"/>
    </source>
</evidence>
<protein>
    <recommendedName>
        <fullName evidence="3">AB hydrolase-1 domain-containing protein</fullName>
    </recommendedName>
</protein>
<dbReference type="Pfam" id="PF00561">
    <property type="entry name" value="Abhydrolase_1"/>
    <property type="match status" value="1"/>
</dbReference>
<evidence type="ECO:0000256" key="1">
    <source>
        <dbReference type="ARBA" id="ARBA00022963"/>
    </source>
</evidence>